<evidence type="ECO:0000256" key="1">
    <source>
        <dbReference type="SAM" id="MobiDB-lite"/>
    </source>
</evidence>
<proteinExistence type="predicted"/>
<evidence type="ECO:0000256" key="2">
    <source>
        <dbReference type="SAM" id="SignalP"/>
    </source>
</evidence>
<feature type="region of interest" description="Disordered" evidence="1">
    <location>
        <begin position="106"/>
        <end position="166"/>
    </location>
</feature>
<gene>
    <name evidence="3" type="ORF">NP493_247g01160</name>
</gene>
<reference evidence="3" key="1">
    <citation type="journal article" date="2023" name="Mol. Biol. Evol.">
        <title>Third-Generation Sequencing Reveals the Adaptive Role of the Epigenome in Three Deep-Sea Polychaetes.</title>
        <authorList>
            <person name="Perez M."/>
            <person name="Aroh O."/>
            <person name="Sun Y."/>
            <person name="Lan Y."/>
            <person name="Juniper S.K."/>
            <person name="Young C.R."/>
            <person name="Angers B."/>
            <person name="Qian P.Y."/>
        </authorList>
    </citation>
    <scope>NUCLEOTIDE SEQUENCE</scope>
    <source>
        <strain evidence="3">R07B-5</strain>
    </source>
</reference>
<feature type="compositionally biased region" description="Polar residues" evidence="1">
    <location>
        <begin position="128"/>
        <end position="139"/>
    </location>
</feature>
<feature type="chain" id="PRO_5041901341" evidence="2">
    <location>
        <begin position="23"/>
        <end position="395"/>
    </location>
</feature>
<dbReference type="AlphaFoldDB" id="A0AAD9UD55"/>
<keyword evidence="2" id="KW-0732">Signal</keyword>
<keyword evidence="4" id="KW-1185">Reference proteome</keyword>
<evidence type="ECO:0000313" key="4">
    <source>
        <dbReference type="Proteomes" id="UP001209878"/>
    </source>
</evidence>
<organism evidence="3 4">
    <name type="scientific">Ridgeia piscesae</name>
    <name type="common">Tubeworm</name>
    <dbReference type="NCBI Taxonomy" id="27915"/>
    <lineage>
        <taxon>Eukaryota</taxon>
        <taxon>Metazoa</taxon>
        <taxon>Spiralia</taxon>
        <taxon>Lophotrochozoa</taxon>
        <taxon>Annelida</taxon>
        <taxon>Polychaeta</taxon>
        <taxon>Sedentaria</taxon>
        <taxon>Canalipalpata</taxon>
        <taxon>Sabellida</taxon>
        <taxon>Siboglinidae</taxon>
        <taxon>Ridgeia</taxon>
    </lineage>
</organism>
<dbReference type="Proteomes" id="UP001209878">
    <property type="component" value="Unassembled WGS sequence"/>
</dbReference>
<protein>
    <submittedName>
        <fullName evidence="3">Uncharacterized protein</fullName>
    </submittedName>
</protein>
<sequence>MSYLRAVFYLVVVAVALTTVACDEEEDFSVGESEVTVEAESGTMEFRLRRQNVTEQSQPVRIRVAHVMQLDVDGKEVTNCNDEPIAAETRQTTAAPMGGMFRRKRDVQPVVTGQTIHKQPRGGMRHPQPSNGGAVTQGSVDPGGKPSMSGPESPGRGNHPWTDGSGLGGVRFSNFARANFTVERKRVHQAMKHGRRGLKALQKRFHANLGEGVGKMAIDMALPEDDGEIEIDGEKQKLRRGDLKFNIELSEWSWCGEEGDNGTGAFLDVYVEINSTRRPTMRRQRTASAPASFDLGDNTTMSFSGKYQRDGVWKDVDSGYPKVDSFDHNLIIVRFPRFNSKLFYDPTVSVESEDDVTDDNNGNGGGKGGISDSNCLSVSAMFVTMTTALTYILLK</sequence>
<name>A0AAD9UD55_RIDPI</name>
<feature type="signal peptide" evidence="2">
    <location>
        <begin position="1"/>
        <end position="22"/>
    </location>
</feature>
<dbReference type="PROSITE" id="PS51257">
    <property type="entry name" value="PROKAR_LIPOPROTEIN"/>
    <property type="match status" value="1"/>
</dbReference>
<evidence type="ECO:0000313" key="3">
    <source>
        <dbReference type="EMBL" id="KAK2185014.1"/>
    </source>
</evidence>
<accession>A0AAD9UD55</accession>
<dbReference type="EMBL" id="JAODUO010000246">
    <property type="protein sequence ID" value="KAK2185014.1"/>
    <property type="molecule type" value="Genomic_DNA"/>
</dbReference>
<comment type="caution">
    <text evidence="3">The sequence shown here is derived from an EMBL/GenBank/DDBJ whole genome shotgun (WGS) entry which is preliminary data.</text>
</comment>